<protein>
    <submittedName>
        <fullName evidence="2">Divalent-cation tolerance protein CutA</fullName>
    </submittedName>
</protein>
<dbReference type="InterPro" id="IPR004323">
    <property type="entry name" value="Ion_tolerance_CutA"/>
</dbReference>
<dbReference type="EMBL" id="PDKJ01000007">
    <property type="protein sequence ID" value="RXJ67946.1"/>
    <property type="molecule type" value="Genomic_DNA"/>
</dbReference>
<dbReference type="AlphaFoldDB" id="A0A4Q0YC52"/>
<accession>A0A4Q0YC52</accession>
<dbReference type="GO" id="GO:0005507">
    <property type="term" value="F:copper ion binding"/>
    <property type="evidence" value="ECO:0007669"/>
    <property type="project" value="TreeGrafter"/>
</dbReference>
<name>A0A4Q0YC52_9BACT</name>
<reference evidence="2 3" key="1">
    <citation type="submission" date="2017-10" db="EMBL/GenBank/DDBJ databases">
        <title>Genomics of the genus Arcobacter.</title>
        <authorList>
            <person name="Perez-Cataluna A."/>
            <person name="Figueras M.J."/>
        </authorList>
    </citation>
    <scope>NUCLEOTIDE SEQUENCE [LARGE SCALE GENOMIC DNA]</scope>
    <source>
        <strain evidence="2 3">CECT 8993</strain>
    </source>
</reference>
<dbReference type="Gene3D" id="3.30.70.120">
    <property type="match status" value="1"/>
</dbReference>
<dbReference type="SUPFAM" id="SSF54913">
    <property type="entry name" value="GlnB-like"/>
    <property type="match status" value="1"/>
</dbReference>
<gene>
    <name evidence="2" type="ORF">CRV08_09050</name>
</gene>
<dbReference type="Pfam" id="PF03091">
    <property type="entry name" value="CutA1"/>
    <property type="match status" value="1"/>
</dbReference>
<dbReference type="PANTHER" id="PTHR23419">
    <property type="entry name" value="DIVALENT CATION TOLERANCE CUTA-RELATED"/>
    <property type="match status" value="1"/>
</dbReference>
<comment type="similarity">
    <text evidence="1">Belongs to the CutA family.</text>
</comment>
<dbReference type="Proteomes" id="UP000290172">
    <property type="component" value="Unassembled WGS sequence"/>
</dbReference>
<dbReference type="GO" id="GO:0010038">
    <property type="term" value="P:response to metal ion"/>
    <property type="evidence" value="ECO:0007669"/>
    <property type="project" value="InterPro"/>
</dbReference>
<dbReference type="PANTHER" id="PTHR23419:SF8">
    <property type="entry name" value="FI09726P"/>
    <property type="match status" value="1"/>
</dbReference>
<organism evidence="2 3">
    <name type="scientific">Halarcobacter ebronensis</name>
    <dbReference type="NCBI Taxonomy" id="1462615"/>
    <lineage>
        <taxon>Bacteria</taxon>
        <taxon>Pseudomonadati</taxon>
        <taxon>Campylobacterota</taxon>
        <taxon>Epsilonproteobacteria</taxon>
        <taxon>Campylobacterales</taxon>
        <taxon>Arcobacteraceae</taxon>
        <taxon>Halarcobacter</taxon>
    </lineage>
</organism>
<dbReference type="RefSeq" id="WP_128981286.1">
    <property type="nucleotide sequence ID" value="NZ_PDKJ01000007.1"/>
</dbReference>
<evidence type="ECO:0000313" key="3">
    <source>
        <dbReference type="Proteomes" id="UP000290172"/>
    </source>
</evidence>
<evidence type="ECO:0000313" key="2">
    <source>
        <dbReference type="EMBL" id="RXJ67946.1"/>
    </source>
</evidence>
<evidence type="ECO:0000256" key="1">
    <source>
        <dbReference type="ARBA" id="ARBA00010169"/>
    </source>
</evidence>
<comment type="caution">
    <text evidence="2">The sequence shown here is derived from an EMBL/GenBank/DDBJ whole genome shotgun (WGS) entry which is preliminary data.</text>
</comment>
<proteinExistence type="inferred from homology"/>
<sequence length="103" mass="11990">MKTIIVQTTCANKDEAKVISKILIQKRLAACVHMSKIDSFYLWNNEFCEDSEMLLSIKTKKELFKKVESKIKELHSYDVPEIISINIKNVSKDYRKFIGESCK</sequence>
<dbReference type="InterPro" id="IPR015867">
    <property type="entry name" value="N-reg_PII/ATP_PRibTrfase_C"/>
</dbReference>
<dbReference type="InterPro" id="IPR011322">
    <property type="entry name" value="N-reg_PII-like_a/b"/>
</dbReference>